<feature type="domain" description="STING ligand-binding" evidence="1">
    <location>
        <begin position="165"/>
        <end position="329"/>
    </location>
</feature>
<dbReference type="PANTHER" id="PTHR34339">
    <property type="entry name" value="STIMULATOR OF INTERFERON GENES PROTEIN"/>
    <property type="match status" value="1"/>
</dbReference>
<protein>
    <recommendedName>
        <fullName evidence="1">STING ligand-binding domain-containing protein</fullName>
    </recommendedName>
</protein>
<dbReference type="GO" id="GO:0032481">
    <property type="term" value="P:positive regulation of type I interferon production"/>
    <property type="evidence" value="ECO:0007669"/>
    <property type="project" value="InterPro"/>
</dbReference>
<dbReference type="GO" id="GO:0045087">
    <property type="term" value="P:innate immune response"/>
    <property type="evidence" value="ECO:0007669"/>
    <property type="project" value="TreeGrafter"/>
</dbReference>
<gene>
    <name evidence="2" type="ORF">DPMN_132243</name>
</gene>
<dbReference type="GO" id="GO:0005789">
    <property type="term" value="C:endoplasmic reticulum membrane"/>
    <property type="evidence" value="ECO:0007669"/>
    <property type="project" value="TreeGrafter"/>
</dbReference>
<dbReference type="AlphaFoldDB" id="A0A9D4FTH1"/>
<dbReference type="GO" id="GO:0035438">
    <property type="term" value="F:cyclic-di-GMP binding"/>
    <property type="evidence" value="ECO:0007669"/>
    <property type="project" value="TreeGrafter"/>
</dbReference>
<dbReference type="GO" id="GO:0002218">
    <property type="term" value="P:activation of innate immune response"/>
    <property type="evidence" value="ECO:0007669"/>
    <property type="project" value="InterPro"/>
</dbReference>
<evidence type="ECO:0000313" key="2">
    <source>
        <dbReference type="EMBL" id="KAH3803971.1"/>
    </source>
</evidence>
<feature type="domain" description="STING ligand-binding" evidence="1">
    <location>
        <begin position="503"/>
        <end position="696"/>
    </location>
</feature>
<dbReference type="Proteomes" id="UP000828390">
    <property type="component" value="Unassembled WGS sequence"/>
</dbReference>
<evidence type="ECO:0000259" key="1">
    <source>
        <dbReference type="Pfam" id="PF15009"/>
    </source>
</evidence>
<organism evidence="2 3">
    <name type="scientific">Dreissena polymorpha</name>
    <name type="common">Zebra mussel</name>
    <name type="synonym">Mytilus polymorpha</name>
    <dbReference type="NCBI Taxonomy" id="45954"/>
    <lineage>
        <taxon>Eukaryota</taxon>
        <taxon>Metazoa</taxon>
        <taxon>Spiralia</taxon>
        <taxon>Lophotrochozoa</taxon>
        <taxon>Mollusca</taxon>
        <taxon>Bivalvia</taxon>
        <taxon>Autobranchia</taxon>
        <taxon>Heteroconchia</taxon>
        <taxon>Euheterodonta</taxon>
        <taxon>Imparidentia</taxon>
        <taxon>Neoheterodontei</taxon>
        <taxon>Myida</taxon>
        <taxon>Dreissenoidea</taxon>
        <taxon>Dreissenidae</taxon>
        <taxon>Dreissena</taxon>
    </lineage>
</organism>
<dbReference type="OrthoDB" id="6072910at2759"/>
<proteinExistence type="predicted"/>
<dbReference type="GO" id="GO:0061709">
    <property type="term" value="P:reticulophagy"/>
    <property type="evidence" value="ECO:0007669"/>
    <property type="project" value="TreeGrafter"/>
</dbReference>
<keyword evidence="3" id="KW-1185">Reference proteome</keyword>
<sequence>MSVEENEMPIEENLLVFVYHENCDIDEAKQLQIYLNSNNCTCKIYSQTNEPGKHLLQQLHGSVNPFTPVNQNQRVVFLITKITEETGLITFAVVAALEKVSLQTCMPIFIGYKGKSLTSESLKRGLLALTPSVFVDLDKESGFDSLLSRLKSSKYLAEDLPVGNLHHGLVYSHISGFMGYLVEELQKRLAQKCKEYEHEKKRLVDRFLLVIPETCEVPSGLLTGNESASICISKALKEGTTVDEIAFQREHAGKTRTYKVTIYKIKSENEEFYICAQVPTVLTAISQLAQKHLGKIDVGLEKQRFHLLYQQILDLKGWNDTVKLVSCKDEADIPRALFDAAKTLGTANEEVLDLQKATIRPDEQQRRVYLRYFESESDQKVGKDIARLLEENQIQTFTSLHGESVLSSPETHEGWVICVLSKAAQEDGLFSFNVMTDIQTSVDKCKLQVMLVLNGLQISDVPHCIKWVRFFGMTEDKLYLNGILRTVSDAPVDISKALPSGDVIPGLAWAYVQNYLMKTLTNTLGKRIEAYLEKMQIECGCIQTLVIVWIKSCNTGQWLTDLANKGVEKRQVVHLKEDLEPTIDEFGGQIGRPFNLNVFKFTDTRDPNNIFERCFLAEYCTPMQCVKMMEEEYAGMSSASMQEQGPRFKETFDEIMSRGPIREIFGDNKVSLICFDDGPDANSEIRLMDSLERAIRDSKTVIFRK</sequence>
<dbReference type="GO" id="GO:0016239">
    <property type="term" value="P:positive regulation of macroautophagy"/>
    <property type="evidence" value="ECO:0007669"/>
    <property type="project" value="TreeGrafter"/>
</dbReference>
<dbReference type="InterPro" id="IPR055432">
    <property type="entry name" value="STING_LBD"/>
</dbReference>
<dbReference type="Gene3D" id="3.40.50.12100">
    <property type="entry name" value="Stimulator of interferon genes protein"/>
    <property type="match status" value="2"/>
</dbReference>
<dbReference type="InterPro" id="IPR038623">
    <property type="entry name" value="STING_C_sf"/>
</dbReference>
<dbReference type="GO" id="GO:0061507">
    <property type="term" value="F:2',3'-cyclic GMP-AMP binding"/>
    <property type="evidence" value="ECO:0007669"/>
    <property type="project" value="TreeGrafter"/>
</dbReference>
<dbReference type="InterPro" id="IPR029158">
    <property type="entry name" value="STING"/>
</dbReference>
<reference evidence="2" key="1">
    <citation type="journal article" date="2019" name="bioRxiv">
        <title>The Genome of the Zebra Mussel, Dreissena polymorpha: A Resource for Invasive Species Research.</title>
        <authorList>
            <person name="McCartney M.A."/>
            <person name="Auch B."/>
            <person name="Kono T."/>
            <person name="Mallez S."/>
            <person name="Zhang Y."/>
            <person name="Obille A."/>
            <person name="Becker A."/>
            <person name="Abrahante J.E."/>
            <person name="Garbe J."/>
            <person name="Badalamenti J.P."/>
            <person name="Herman A."/>
            <person name="Mangelson H."/>
            <person name="Liachko I."/>
            <person name="Sullivan S."/>
            <person name="Sone E.D."/>
            <person name="Koren S."/>
            <person name="Silverstein K.A.T."/>
            <person name="Beckman K.B."/>
            <person name="Gohl D.M."/>
        </authorList>
    </citation>
    <scope>NUCLEOTIDE SEQUENCE</scope>
    <source>
        <strain evidence="2">Duluth1</strain>
        <tissue evidence="2">Whole animal</tissue>
    </source>
</reference>
<reference evidence="2" key="2">
    <citation type="submission" date="2020-11" db="EMBL/GenBank/DDBJ databases">
        <authorList>
            <person name="McCartney M.A."/>
            <person name="Auch B."/>
            <person name="Kono T."/>
            <person name="Mallez S."/>
            <person name="Becker A."/>
            <person name="Gohl D.M."/>
            <person name="Silverstein K.A.T."/>
            <person name="Koren S."/>
            <person name="Bechman K.B."/>
            <person name="Herman A."/>
            <person name="Abrahante J.E."/>
            <person name="Garbe J."/>
        </authorList>
    </citation>
    <scope>NUCLEOTIDE SEQUENCE</scope>
    <source>
        <strain evidence="2">Duluth1</strain>
        <tissue evidence="2">Whole animal</tissue>
    </source>
</reference>
<evidence type="ECO:0000313" key="3">
    <source>
        <dbReference type="Proteomes" id="UP000828390"/>
    </source>
</evidence>
<dbReference type="Pfam" id="PF15009">
    <property type="entry name" value="STING_LBD"/>
    <property type="match status" value="2"/>
</dbReference>
<accession>A0A9D4FTH1</accession>
<comment type="caution">
    <text evidence="2">The sequence shown here is derived from an EMBL/GenBank/DDBJ whole genome shotgun (WGS) entry which is preliminary data.</text>
</comment>
<dbReference type="EMBL" id="JAIWYP010000006">
    <property type="protein sequence ID" value="KAH3803971.1"/>
    <property type="molecule type" value="Genomic_DNA"/>
</dbReference>
<name>A0A9D4FTH1_DREPO</name>
<dbReference type="PANTHER" id="PTHR34339:SF1">
    <property type="entry name" value="STIMULATOR OF INTERFERON GENES PROTEIN"/>
    <property type="match status" value="1"/>
</dbReference>
<dbReference type="GO" id="GO:0000045">
    <property type="term" value="P:autophagosome assembly"/>
    <property type="evidence" value="ECO:0007669"/>
    <property type="project" value="TreeGrafter"/>
</dbReference>
<dbReference type="GO" id="GO:0005776">
    <property type="term" value="C:autophagosome"/>
    <property type="evidence" value="ECO:0007669"/>
    <property type="project" value="TreeGrafter"/>
</dbReference>